<dbReference type="Gene3D" id="3.10.560.10">
    <property type="entry name" value="Outer membrane lipoprotein wza domain like"/>
    <property type="match status" value="2"/>
</dbReference>
<dbReference type="GO" id="GO:0015288">
    <property type="term" value="F:porin activity"/>
    <property type="evidence" value="ECO:0007669"/>
    <property type="project" value="UniProtKB-KW"/>
</dbReference>
<reference evidence="18 19" key="1">
    <citation type="journal article" date="2010" name="J. Bacteriol.">
        <title>Genome sequences of Pelagibaca bermudensis HTCC2601T and Maritimibacter alkaliphilus HTCC2654T, the type strains of two marine Roseobacter genera.</title>
        <authorList>
            <person name="Thrash J.C."/>
            <person name="Cho J.C."/>
            <person name="Ferriera S."/>
            <person name="Johnson J."/>
            <person name="Vergin K.L."/>
            <person name="Giovannoni S.J."/>
        </authorList>
    </citation>
    <scope>NUCLEOTIDE SEQUENCE [LARGE SCALE GENOMIC DNA]</scope>
    <source>
        <strain evidence="18 19">HTCC2654</strain>
    </source>
</reference>
<evidence type="ECO:0000256" key="3">
    <source>
        <dbReference type="ARBA" id="ARBA00022448"/>
    </source>
</evidence>
<gene>
    <name evidence="18" type="ORF">RB2654_09704</name>
</gene>
<dbReference type="PANTHER" id="PTHR33619:SF3">
    <property type="entry name" value="POLYSACCHARIDE EXPORT PROTEIN GFCE-RELATED"/>
    <property type="match status" value="1"/>
</dbReference>
<dbReference type="Proteomes" id="UP000002931">
    <property type="component" value="Unassembled WGS sequence"/>
</dbReference>
<proteinExistence type="inferred from homology"/>
<evidence type="ECO:0000256" key="11">
    <source>
        <dbReference type="ARBA" id="ARBA00023136"/>
    </source>
</evidence>
<evidence type="ECO:0000259" key="16">
    <source>
        <dbReference type="Pfam" id="PF02563"/>
    </source>
</evidence>
<evidence type="ECO:0000256" key="13">
    <source>
        <dbReference type="ARBA" id="ARBA00023237"/>
    </source>
</evidence>
<comment type="subcellular location">
    <subcellularLocation>
        <location evidence="1">Cell outer membrane</location>
        <topology evidence="1">Multi-pass membrane protein</topology>
    </subcellularLocation>
</comment>
<keyword evidence="9" id="KW-0406">Ion transport</keyword>
<keyword evidence="6" id="KW-0812">Transmembrane</keyword>
<dbReference type="OrthoDB" id="7198507at2"/>
<evidence type="ECO:0000256" key="10">
    <source>
        <dbReference type="ARBA" id="ARBA00023114"/>
    </source>
</evidence>
<dbReference type="GO" id="GO:0046930">
    <property type="term" value="C:pore complex"/>
    <property type="evidence" value="ECO:0007669"/>
    <property type="project" value="UniProtKB-KW"/>
</dbReference>
<dbReference type="Pfam" id="PF02563">
    <property type="entry name" value="Poly_export"/>
    <property type="match status" value="1"/>
</dbReference>
<comment type="caution">
    <text evidence="18">The sequence shown here is derived from an EMBL/GenBank/DDBJ whole genome shotgun (WGS) entry which is preliminary data.</text>
</comment>
<keyword evidence="19" id="KW-1185">Reference proteome</keyword>
<feature type="chain" id="PRO_5002661723" evidence="15">
    <location>
        <begin position="23"/>
        <end position="387"/>
    </location>
</feature>
<evidence type="ECO:0000256" key="15">
    <source>
        <dbReference type="SAM" id="SignalP"/>
    </source>
</evidence>
<dbReference type="RefSeq" id="WP_008330967.1">
    <property type="nucleotide sequence ID" value="NZ_CH902578.1"/>
</dbReference>
<evidence type="ECO:0000256" key="14">
    <source>
        <dbReference type="ARBA" id="ARBA00023288"/>
    </source>
</evidence>
<evidence type="ECO:0000256" key="2">
    <source>
        <dbReference type="ARBA" id="ARBA00009450"/>
    </source>
</evidence>
<dbReference type="HOGENOM" id="CLU_038343_4_0_5"/>
<evidence type="ECO:0000313" key="18">
    <source>
        <dbReference type="EMBL" id="EAQ13335.1"/>
    </source>
</evidence>
<feature type="domain" description="SLBB" evidence="17">
    <location>
        <begin position="173"/>
        <end position="248"/>
    </location>
</feature>
<keyword evidence="7 15" id="KW-0732">Signal</keyword>
<dbReference type="InterPro" id="IPR003715">
    <property type="entry name" value="Poly_export_N"/>
</dbReference>
<name>A3VEJ7_9RHOB</name>
<dbReference type="Gene3D" id="3.30.1950.10">
    <property type="entry name" value="wza like domain"/>
    <property type="match status" value="1"/>
</dbReference>
<comment type="similarity">
    <text evidence="2">Belongs to the BexD/CtrA/VexA family.</text>
</comment>
<dbReference type="InterPro" id="IPR049712">
    <property type="entry name" value="Poly_export"/>
</dbReference>
<evidence type="ECO:0000256" key="7">
    <source>
        <dbReference type="ARBA" id="ARBA00022729"/>
    </source>
</evidence>
<dbReference type="Pfam" id="PF22461">
    <property type="entry name" value="SLBB_2"/>
    <property type="match status" value="1"/>
</dbReference>
<evidence type="ECO:0000256" key="4">
    <source>
        <dbReference type="ARBA" id="ARBA00022452"/>
    </source>
</evidence>
<organism evidence="18 19">
    <name type="scientific">Maritimibacter alkaliphilus HTCC2654</name>
    <dbReference type="NCBI Taxonomy" id="314271"/>
    <lineage>
        <taxon>Bacteria</taxon>
        <taxon>Pseudomonadati</taxon>
        <taxon>Pseudomonadota</taxon>
        <taxon>Alphaproteobacteria</taxon>
        <taxon>Rhodobacterales</taxon>
        <taxon>Roseobacteraceae</taxon>
        <taxon>Maritimibacter</taxon>
    </lineage>
</organism>
<evidence type="ECO:0000256" key="1">
    <source>
        <dbReference type="ARBA" id="ARBA00004571"/>
    </source>
</evidence>
<keyword evidence="10" id="KW-0626">Porin</keyword>
<evidence type="ECO:0000256" key="8">
    <source>
        <dbReference type="ARBA" id="ARBA00023047"/>
    </source>
</evidence>
<evidence type="ECO:0000256" key="5">
    <source>
        <dbReference type="ARBA" id="ARBA00022597"/>
    </source>
</evidence>
<evidence type="ECO:0000259" key="17">
    <source>
        <dbReference type="Pfam" id="PF22461"/>
    </source>
</evidence>
<dbReference type="eggNOG" id="COG1596">
    <property type="taxonomic scope" value="Bacteria"/>
</dbReference>
<dbReference type="AlphaFoldDB" id="A3VEJ7"/>
<protein>
    <submittedName>
        <fullName evidence="18">Polysaccharide export protein</fullName>
    </submittedName>
</protein>
<keyword evidence="11" id="KW-0472">Membrane</keyword>
<keyword evidence="13" id="KW-0998">Cell outer membrane</keyword>
<keyword evidence="12" id="KW-0564">Palmitate</keyword>
<dbReference type="PANTHER" id="PTHR33619">
    <property type="entry name" value="POLYSACCHARIDE EXPORT PROTEIN GFCE-RELATED"/>
    <property type="match status" value="1"/>
</dbReference>
<keyword evidence="8" id="KW-0625">Polysaccharide transport</keyword>
<dbReference type="GO" id="GO:0006811">
    <property type="term" value="P:monoatomic ion transport"/>
    <property type="evidence" value="ECO:0007669"/>
    <property type="project" value="UniProtKB-KW"/>
</dbReference>
<evidence type="ECO:0000256" key="9">
    <source>
        <dbReference type="ARBA" id="ARBA00023065"/>
    </source>
</evidence>
<sequence>MTFSRILPLVLSVLLSACSILPNQGPTTQAFEMEENRMPTAVSEGFIVADLTPRVVQLLEGRGVQSFGSLGGAYRGAGQYRIGVGDAVSVSIWEANGGGLFATGAPGTTGSRATGIPAQVVERDGAITIPYAGRVTVAGLMLSEAETKIVEALQGKAIEPQAIVSVNQNVSNTVTVTGEVVNGRRIPLTQAGDRILDVIAAAGGARAPTDETKVTLTRGGRTLSIAMGKLINDPSENIYARPGDTITVVREIQTFTALGATGRNTLVDFSTDGITLEKAVAKAGGLINVLSDPRGVFLLRREHASLARKLDPGFPIKNPNGYVNVVYRANLRDPNTLFLAQRFDVLEDDILYVSGAPSTELQKFLTLVGLGSGTINDVTAGVARFTP</sequence>
<feature type="domain" description="Polysaccharide export protein N-terminal" evidence="16">
    <location>
        <begin position="78"/>
        <end position="166"/>
    </location>
</feature>
<evidence type="ECO:0000313" key="19">
    <source>
        <dbReference type="Proteomes" id="UP000002931"/>
    </source>
</evidence>
<keyword evidence="3" id="KW-0813">Transport</keyword>
<evidence type="ECO:0000256" key="6">
    <source>
        <dbReference type="ARBA" id="ARBA00022692"/>
    </source>
</evidence>
<keyword evidence="14" id="KW-0449">Lipoprotein</keyword>
<dbReference type="STRING" id="314271.RB2654_09704"/>
<accession>A3VEJ7</accession>
<dbReference type="GO" id="GO:0009279">
    <property type="term" value="C:cell outer membrane"/>
    <property type="evidence" value="ECO:0007669"/>
    <property type="project" value="UniProtKB-SubCell"/>
</dbReference>
<evidence type="ECO:0000256" key="12">
    <source>
        <dbReference type="ARBA" id="ARBA00023139"/>
    </source>
</evidence>
<keyword evidence="5" id="KW-0762">Sugar transport</keyword>
<feature type="signal peptide" evidence="15">
    <location>
        <begin position="1"/>
        <end position="22"/>
    </location>
</feature>
<keyword evidence="4" id="KW-1134">Transmembrane beta strand</keyword>
<dbReference type="InterPro" id="IPR054765">
    <property type="entry name" value="SLBB_dom"/>
</dbReference>
<dbReference type="PROSITE" id="PS51257">
    <property type="entry name" value="PROKAR_LIPOPROTEIN"/>
    <property type="match status" value="1"/>
</dbReference>
<dbReference type="GO" id="GO:0015159">
    <property type="term" value="F:polysaccharide transmembrane transporter activity"/>
    <property type="evidence" value="ECO:0007669"/>
    <property type="project" value="InterPro"/>
</dbReference>
<dbReference type="EMBL" id="AAMT01000005">
    <property type="protein sequence ID" value="EAQ13335.1"/>
    <property type="molecule type" value="Genomic_DNA"/>
</dbReference>